<keyword evidence="3" id="KW-1185">Reference proteome</keyword>
<keyword evidence="1" id="KW-0732">Signal</keyword>
<evidence type="ECO:0000256" key="1">
    <source>
        <dbReference type="SAM" id="SignalP"/>
    </source>
</evidence>
<accession>A0A1C7PDI1</accession>
<dbReference type="EMBL" id="LT629973">
    <property type="protein sequence ID" value="SEH94123.1"/>
    <property type="molecule type" value="Genomic_DNA"/>
</dbReference>
<reference evidence="3" key="1">
    <citation type="submission" date="2016-09" db="EMBL/GenBank/DDBJ databases">
        <authorList>
            <person name="Koehorst J."/>
        </authorList>
    </citation>
    <scope>NUCLEOTIDE SEQUENCE [LARGE SCALE GENOMIC DNA]</scope>
</reference>
<dbReference type="KEGG" id="agl:PYTT_1918"/>
<protein>
    <submittedName>
        <fullName evidence="2">Uncharacterized protein</fullName>
    </submittedName>
</protein>
<dbReference type="RefSeq" id="WP_067777874.1">
    <property type="nucleotide sequence ID" value="NZ_LIGX01000041.1"/>
</dbReference>
<gene>
    <name evidence="2" type="ORF">PYTT_1918</name>
</gene>
<feature type="chain" id="PRO_5014266547" evidence="1">
    <location>
        <begin position="23"/>
        <end position="694"/>
    </location>
</feature>
<name>A0A1C7PDI1_9BACT</name>
<dbReference type="AlphaFoldDB" id="A0A1C7PDI1"/>
<evidence type="ECO:0000313" key="3">
    <source>
        <dbReference type="Proteomes" id="UP000176204"/>
    </source>
</evidence>
<evidence type="ECO:0000313" key="2">
    <source>
        <dbReference type="EMBL" id="SEH94123.1"/>
    </source>
</evidence>
<feature type="signal peptide" evidence="1">
    <location>
        <begin position="1"/>
        <end position="22"/>
    </location>
</feature>
<dbReference type="OrthoDB" id="174875at2"/>
<organism evidence="2 3">
    <name type="scientific">Akkermansia glycaniphila</name>
    <dbReference type="NCBI Taxonomy" id="1679444"/>
    <lineage>
        <taxon>Bacteria</taxon>
        <taxon>Pseudomonadati</taxon>
        <taxon>Verrucomicrobiota</taxon>
        <taxon>Verrucomicrobiia</taxon>
        <taxon>Verrucomicrobiales</taxon>
        <taxon>Akkermansiaceae</taxon>
        <taxon>Akkermansia</taxon>
    </lineage>
</organism>
<proteinExistence type="predicted"/>
<sequence length="694" mass="75136">MTTNHTLTLLAAALSATSALHAQPETPETVTAILQNISAPAQPATATLEQRTAALGVLALIPADAESFIAIPHAAQSVRNLLSQRILRIVPAYKMQNLFGPAGMVTSAAIAAGPGTSEFLGNNLIPIAALFNIFDTYNTQKYLLDYNLQYEELNGSDTLDGNQKEEAARQRETRLRQGMLEINRNLLRSSSPLLSGMVPSMQNISLTAIAELHPSTGSLLKQSLNSFKEEITQYPDHSLSWHEGTYSGYDWQGVTFDGKAFSLFLENEYKNNRIEPDANERKGLEALALVKLHYLVAVRDGKAFFTICSDPAKNIKIAASPKESILATDKIAFADTRLNNNPDFLFLIDQSVNKGVAAGIASLAGQLDADAHMQSLPIQMDCLSKLYRSISAGNIEGTIWADKGIHLEITQGTVPALDLNSPLQLLPHADRPETMLYGECTTTPLVASLLGTMLDDDVKAITESTSPIRLPKEAADIWNNAKTAFSGMNGKTAVLIDNKGTLPADYPDKELAAFNIAMPRIALYKGVDNRRQTSAAWDSVWASIGTMAKGYSIPVQTEKSAGDGIDIYRLSGWPAPRRSSTTLFGPSGQIFRDLSIALTDRACVIGTPETYVKDIALAAATPPSGLKGAAFALRTEPIKDMIVRNDAYLMGNNKEFAGMLSAMYSFIASQIDGLYGTITAEGNKTRTHIYLRTK</sequence>
<dbReference type="STRING" id="1679444.PYTT_1918"/>
<dbReference type="Proteomes" id="UP000176204">
    <property type="component" value="Chromosome I"/>
</dbReference>